<accession>A0A6G9XJE0</accession>
<dbReference type="PANTHER" id="PTHR38041:SF2">
    <property type="entry name" value="SECRETED CHORISMATE MUTASE"/>
    <property type="match status" value="1"/>
</dbReference>
<evidence type="ECO:0000313" key="3">
    <source>
        <dbReference type="EMBL" id="QIS01027.1"/>
    </source>
</evidence>
<evidence type="ECO:0000256" key="1">
    <source>
        <dbReference type="ARBA" id="ARBA00023235"/>
    </source>
</evidence>
<dbReference type="SMART" id="SM00830">
    <property type="entry name" value="CM_2"/>
    <property type="match status" value="1"/>
</dbReference>
<dbReference type="EMBL" id="CP046171">
    <property type="protein sequence ID" value="QIS01027.1"/>
    <property type="molecule type" value="Genomic_DNA"/>
</dbReference>
<reference evidence="3 4" key="1">
    <citation type="journal article" date="2019" name="ACS Chem. Biol.">
        <title>Identification and Mobilization of a Cryptic Antibiotic Biosynthesis Gene Locus from a Human-Pathogenic Nocardia Isolate.</title>
        <authorList>
            <person name="Herisse M."/>
            <person name="Ishida K."/>
            <person name="Porter J.L."/>
            <person name="Howden B."/>
            <person name="Hertweck C."/>
            <person name="Stinear T.P."/>
            <person name="Pidot S.J."/>
        </authorList>
    </citation>
    <scope>NUCLEOTIDE SEQUENCE [LARGE SCALE GENOMIC DNA]</scope>
    <source>
        <strain evidence="3 4">AUSMDU00024985</strain>
    </source>
</reference>
<gene>
    <name evidence="3" type="ORF">F5X71_00595</name>
</gene>
<dbReference type="InterPro" id="IPR002701">
    <property type="entry name" value="CM_II_prokaryot"/>
</dbReference>
<dbReference type="PANTHER" id="PTHR38041">
    <property type="entry name" value="CHORISMATE MUTASE"/>
    <property type="match status" value="1"/>
</dbReference>
<organism evidence="3 4">
    <name type="scientific">Nocardia brasiliensis</name>
    <dbReference type="NCBI Taxonomy" id="37326"/>
    <lineage>
        <taxon>Bacteria</taxon>
        <taxon>Bacillati</taxon>
        <taxon>Actinomycetota</taxon>
        <taxon>Actinomycetes</taxon>
        <taxon>Mycobacteriales</taxon>
        <taxon>Nocardiaceae</taxon>
        <taxon>Nocardia</taxon>
    </lineage>
</organism>
<feature type="domain" description="Chorismate mutase" evidence="2">
    <location>
        <begin position="54"/>
        <end position="153"/>
    </location>
</feature>
<dbReference type="PROSITE" id="PS51168">
    <property type="entry name" value="CHORISMATE_MUT_2"/>
    <property type="match status" value="1"/>
</dbReference>
<name>A0A6G9XJE0_NOCBR</name>
<evidence type="ECO:0000259" key="2">
    <source>
        <dbReference type="PROSITE" id="PS51168"/>
    </source>
</evidence>
<dbReference type="InterPro" id="IPR036263">
    <property type="entry name" value="Chorismate_II_sf"/>
</dbReference>
<evidence type="ECO:0000313" key="4">
    <source>
        <dbReference type="Proteomes" id="UP000501705"/>
    </source>
</evidence>
<keyword evidence="1" id="KW-0413">Isomerase</keyword>
<dbReference type="Gene3D" id="1.20.59.10">
    <property type="entry name" value="Chorismate mutase"/>
    <property type="match status" value="1"/>
</dbReference>
<sequence>MRRHLGFTRGLYPRSMTRRPARCPGGQYMFVHRFRRAVTHGRRPTAWLTTLLLLSAALMMSPVRAGADPTESLDRLVGLVLERLRTADAVAAAKWASATRTGTEPTIDDPAREAVVYDAMARLGAGRDLPQPWVRQVFSGQIEANKIVQRGLITGWRFDASAAPSTPPDLLSVRPVIDRVNVEIVDQLAAERDELTAPDCAERVARSVFGVFTAGETDPLHQAALVRAAVALCAPR</sequence>
<dbReference type="InterPro" id="IPR051331">
    <property type="entry name" value="Chorismate_mutase-related"/>
</dbReference>
<dbReference type="InterPro" id="IPR036979">
    <property type="entry name" value="CM_dom_sf"/>
</dbReference>
<dbReference type="Proteomes" id="UP000501705">
    <property type="component" value="Chromosome"/>
</dbReference>
<dbReference type="AlphaFoldDB" id="A0A6G9XJE0"/>
<dbReference type="SUPFAM" id="SSF48600">
    <property type="entry name" value="Chorismate mutase II"/>
    <property type="match status" value="1"/>
</dbReference>
<proteinExistence type="predicted"/>
<dbReference type="GO" id="GO:0046417">
    <property type="term" value="P:chorismate metabolic process"/>
    <property type="evidence" value="ECO:0007669"/>
    <property type="project" value="InterPro"/>
</dbReference>
<dbReference type="GO" id="GO:0009697">
    <property type="term" value="P:salicylic acid biosynthetic process"/>
    <property type="evidence" value="ECO:0007669"/>
    <property type="project" value="TreeGrafter"/>
</dbReference>
<dbReference type="Pfam" id="PF01817">
    <property type="entry name" value="CM_2"/>
    <property type="match status" value="1"/>
</dbReference>
<protein>
    <submittedName>
        <fullName evidence="3">Chorismate mutase</fullName>
    </submittedName>
</protein>
<dbReference type="GO" id="GO:0004106">
    <property type="term" value="F:chorismate mutase activity"/>
    <property type="evidence" value="ECO:0007669"/>
    <property type="project" value="InterPro"/>
</dbReference>